<keyword evidence="2" id="KW-1185">Reference proteome</keyword>
<reference evidence="1" key="1">
    <citation type="journal article" date="2019" name="bioRxiv">
        <title>The Genome of the Zebra Mussel, Dreissena polymorpha: A Resource for Invasive Species Research.</title>
        <authorList>
            <person name="McCartney M.A."/>
            <person name="Auch B."/>
            <person name="Kono T."/>
            <person name="Mallez S."/>
            <person name="Zhang Y."/>
            <person name="Obille A."/>
            <person name="Becker A."/>
            <person name="Abrahante J.E."/>
            <person name="Garbe J."/>
            <person name="Badalamenti J.P."/>
            <person name="Herman A."/>
            <person name="Mangelson H."/>
            <person name="Liachko I."/>
            <person name="Sullivan S."/>
            <person name="Sone E.D."/>
            <person name="Koren S."/>
            <person name="Silverstein K.A.T."/>
            <person name="Beckman K.B."/>
            <person name="Gohl D.M."/>
        </authorList>
    </citation>
    <scope>NUCLEOTIDE SEQUENCE</scope>
    <source>
        <strain evidence="1">Duluth1</strain>
        <tissue evidence="1">Whole animal</tissue>
    </source>
</reference>
<name>A0A9D4BYJ7_DREPO</name>
<evidence type="ECO:0000313" key="2">
    <source>
        <dbReference type="Proteomes" id="UP000828390"/>
    </source>
</evidence>
<comment type="caution">
    <text evidence="1">The sequence shown here is derived from an EMBL/GenBank/DDBJ whole genome shotgun (WGS) entry which is preliminary data.</text>
</comment>
<dbReference type="EMBL" id="JAIWYP010000014">
    <property type="protein sequence ID" value="KAH3713379.1"/>
    <property type="molecule type" value="Genomic_DNA"/>
</dbReference>
<gene>
    <name evidence="1" type="ORF">DPMN_073171</name>
</gene>
<protein>
    <submittedName>
        <fullName evidence="1">Uncharacterized protein</fullName>
    </submittedName>
</protein>
<accession>A0A9D4BYJ7</accession>
<reference evidence="1" key="2">
    <citation type="submission" date="2020-11" db="EMBL/GenBank/DDBJ databases">
        <authorList>
            <person name="McCartney M.A."/>
            <person name="Auch B."/>
            <person name="Kono T."/>
            <person name="Mallez S."/>
            <person name="Becker A."/>
            <person name="Gohl D.M."/>
            <person name="Silverstein K.A.T."/>
            <person name="Koren S."/>
            <person name="Bechman K.B."/>
            <person name="Herman A."/>
            <person name="Abrahante J.E."/>
            <person name="Garbe J."/>
        </authorList>
    </citation>
    <scope>NUCLEOTIDE SEQUENCE</scope>
    <source>
        <strain evidence="1">Duluth1</strain>
        <tissue evidence="1">Whole animal</tissue>
    </source>
</reference>
<dbReference type="AlphaFoldDB" id="A0A9D4BYJ7"/>
<organism evidence="1 2">
    <name type="scientific">Dreissena polymorpha</name>
    <name type="common">Zebra mussel</name>
    <name type="synonym">Mytilus polymorpha</name>
    <dbReference type="NCBI Taxonomy" id="45954"/>
    <lineage>
        <taxon>Eukaryota</taxon>
        <taxon>Metazoa</taxon>
        <taxon>Spiralia</taxon>
        <taxon>Lophotrochozoa</taxon>
        <taxon>Mollusca</taxon>
        <taxon>Bivalvia</taxon>
        <taxon>Autobranchia</taxon>
        <taxon>Heteroconchia</taxon>
        <taxon>Euheterodonta</taxon>
        <taxon>Imparidentia</taxon>
        <taxon>Neoheterodontei</taxon>
        <taxon>Myida</taxon>
        <taxon>Dreissenoidea</taxon>
        <taxon>Dreissenidae</taxon>
        <taxon>Dreissena</taxon>
    </lineage>
</organism>
<sequence>MLAHKHWSIHVTSNTHQLKIFGGYAGPPAYKTIALPSELTVSSSRLFTNPACAVTFIYVKNGL</sequence>
<dbReference type="Proteomes" id="UP000828390">
    <property type="component" value="Unassembled WGS sequence"/>
</dbReference>
<evidence type="ECO:0000313" key="1">
    <source>
        <dbReference type="EMBL" id="KAH3713379.1"/>
    </source>
</evidence>
<proteinExistence type="predicted"/>